<sequence>MQIIRCPHCGEPEYLMTRETKTITSRCICEAKRIKCDECCELFLRRDISFTNLYLSLCKKCNHDMCELDQVVKQDNPISNQSDQTMLCVENYNERLQLTIRASMIGMLIIFPFMTKKQIRPDQAQMIIDALNGNSILLREHSYEKNRLYADLFINYEKLTFISRKSKRMIIIEKTKENIYMTIELGGNGSSLAAEVLRTANRYNPNNNVLFHTVDQEKYHAKHLG</sequence>
<accession>A0A7H0Y223</accession>
<evidence type="ECO:0000313" key="2">
    <source>
        <dbReference type="Proteomes" id="UP000516384"/>
    </source>
</evidence>
<dbReference type="RefSeq" id="WP_190297041.1">
    <property type="nucleotide sequence ID" value="NZ_CP061172.1"/>
</dbReference>
<protein>
    <submittedName>
        <fullName evidence="1">Uncharacterized protein</fullName>
    </submittedName>
</protein>
<organism evidence="1 2">
    <name type="scientific">Paenibacillus peoriae</name>
    <dbReference type="NCBI Taxonomy" id="59893"/>
    <lineage>
        <taxon>Bacteria</taxon>
        <taxon>Bacillati</taxon>
        <taxon>Bacillota</taxon>
        <taxon>Bacilli</taxon>
        <taxon>Bacillales</taxon>
        <taxon>Paenibacillaceae</taxon>
        <taxon>Paenibacillus</taxon>
    </lineage>
</organism>
<dbReference type="EMBL" id="CP061172">
    <property type="protein sequence ID" value="QNR65131.1"/>
    <property type="molecule type" value="Genomic_DNA"/>
</dbReference>
<proteinExistence type="predicted"/>
<evidence type="ECO:0000313" key="1">
    <source>
        <dbReference type="EMBL" id="QNR65131.1"/>
    </source>
</evidence>
<dbReference type="AlphaFoldDB" id="A0A7H0Y223"/>
<dbReference type="Proteomes" id="UP000516384">
    <property type="component" value="Chromosome"/>
</dbReference>
<gene>
    <name evidence="1" type="ORF">IAQ67_14525</name>
</gene>
<name>A0A7H0Y223_9BACL</name>
<reference evidence="1 2" key="1">
    <citation type="submission" date="2020-09" db="EMBL/GenBank/DDBJ databases">
        <title>Characterization of Paenibacillus peoriae strain ZF390 with broad-spectrum antimicrobial activity as a potential biocontrol agent.</title>
        <authorList>
            <person name="Li L."/>
            <person name="Zhao Y."/>
            <person name="Li B."/>
            <person name="Xie X."/>
        </authorList>
    </citation>
    <scope>NUCLEOTIDE SEQUENCE [LARGE SCALE GENOMIC DNA]</scope>
    <source>
        <strain evidence="1 2">ZF390</strain>
    </source>
</reference>